<keyword evidence="6 8" id="KW-0456">Lyase</keyword>
<evidence type="ECO:0000313" key="9">
    <source>
        <dbReference type="EMBL" id="GAA4256583.1"/>
    </source>
</evidence>
<dbReference type="InterPro" id="IPR038418">
    <property type="entry name" value="6-PTP_synth/QueD_sf"/>
</dbReference>
<keyword evidence="8" id="KW-0671">Queuosine biosynthesis</keyword>
<name>A0ABP8DID1_9ACTN</name>
<comment type="caution">
    <text evidence="9">The sequence shown here is derived from an EMBL/GenBank/DDBJ whole genome shotgun (WGS) entry which is preliminary data.</text>
</comment>
<dbReference type="Pfam" id="PF01242">
    <property type="entry name" value="PTPS"/>
    <property type="match status" value="1"/>
</dbReference>
<keyword evidence="4 8" id="KW-0479">Metal-binding</keyword>
<dbReference type="InterPro" id="IPR007115">
    <property type="entry name" value="6-PTP_synth/QueD"/>
</dbReference>
<sequence>MTSTYMIGKSFGFSAAHRLPGLPKGHKCRRRHGHNFTAQVVLGADQLVPPGFVADFGDLDRFRRYLNRRLDHRDLNTVLDEPPTCENLARHLAAWFLEHMPAHLSDALVRITVSESDSSWAAYHVPGRRA</sequence>
<dbReference type="PANTHER" id="PTHR12589">
    <property type="entry name" value="PYRUVOYL TETRAHYDROBIOPTERIN SYNTHASE"/>
    <property type="match status" value="1"/>
</dbReference>
<evidence type="ECO:0000256" key="8">
    <source>
        <dbReference type="PIRNR" id="PIRNR006113"/>
    </source>
</evidence>
<keyword evidence="10" id="KW-1185">Reference proteome</keyword>
<dbReference type="PIRSF" id="PIRSF006113">
    <property type="entry name" value="PTP_synth"/>
    <property type="match status" value="1"/>
</dbReference>
<dbReference type="PANTHER" id="PTHR12589:SF7">
    <property type="entry name" value="6-PYRUVOYL TETRAHYDROBIOPTERIN SYNTHASE"/>
    <property type="match status" value="1"/>
</dbReference>
<dbReference type="EMBL" id="BAABAT010000024">
    <property type="protein sequence ID" value="GAA4256583.1"/>
    <property type="molecule type" value="Genomic_DNA"/>
</dbReference>
<evidence type="ECO:0000256" key="3">
    <source>
        <dbReference type="ARBA" id="ARBA00018141"/>
    </source>
</evidence>
<dbReference type="Gene3D" id="3.30.479.10">
    <property type="entry name" value="6-pyruvoyl tetrahydropterin synthase/QueD"/>
    <property type="match status" value="1"/>
</dbReference>
<reference evidence="10" key="1">
    <citation type="journal article" date="2019" name="Int. J. Syst. Evol. Microbiol.">
        <title>The Global Catalogue of Microorganisms (GCM) 10K type strain sequencing project: providing services to taxonomists for standard genome sequencing and annotation.</title>
        <authorList>
            <consortium name="The Broad Institute Genomics Platform"/>
            <consortium name="The Broad Institute Genome Sequencing Center for Infectious Disease"/>
            <person name="Wu L."/>
            <person name="Ma J."/>
        </authorList>
    </citation>
    <scope>NUCLEOTIDE SEQUENCE [LARGE SCALE GENOMIC DNA]</scope>
    <source>
        <strain evidence="10">JCM 17441</strain>
    </source>
</reference>
<evidence type="ECO:0000256" key="1">
    <source>
        <dbReference type="ARBA" id="ARBA00005061"/>
    </source>
</evidence>
<proteinExistence type="inferred from homology"/>
<accession>A0ABP8DID1</accession>
<evidence type="ECO:0000256" key="4">
    <source>
        <dbReference type="ARBA" id="ARBA00022723"/>
    </source>
</evidence>
<protein>
    <recommendedName>
        <fullName evidence="3 8">6-carboxy-5,6,7,8-tetrahydropterin synthase</fullName>
        <ecNumber evidence="8">4.-.-.-</ecNumber>
    </recommendedName>
</protein>
<organism evidence="9 10">
    <name type="scientific">Dactylosporangium darangshiense</name>
    <dbReference type="NCBI Taxonomy" id="579108"/>
    <lineage>
        <taxon>Bacteria</taxon>
        <taxon>Bacillati</taxon>
        <taxon>Actinomycetota</taxon>
        <taxon>Actinomycetes</taxon>
        <taxon>Micromonosporales</taxon>
        <taxon>Micromonosporaceae</taxon>
        <taxon>Dactylosporangium</taxon>
    </lineage>
</organism>
<dbReference type="SUPFAM" id="SSF55620">
    <property type="entry name" value="Tetrahydrobiopterin biosynthesis enzymes-like"/>
    <property type="match status" value="1"/>
</dbReference>
<evidence type="ECO:0000256" key="5">
    <source>
        <dbReference type="ARBA" id="ARBA00022833"/>
    </source>
</evidence>
<keyword evidence="5 8" id="KW-0862">Zinc</keyword>
<comment type="catalytic activity">
    <reaction evidence="7 8">
        <text>7,8-dihydroneopterin 3'-triphosphate + H2O = 6-carboxy-5,6,7,8-tetrahydropterin + triphosphate + acetaldehyde + 2 H(+)</text>
        <dbReference type="Rhea" id="RHEA:27966"/>
        <dbReference type="ChEBI" id="CHEBI:15343"/>
        <dbReference type="ChEBI" id="CHEBI:15377"/>
        <dbReference type="ChEBI" id="CHEBI:15378"/>
        <dbReference type="ChEBI" id="CHEBI:18036"/>
        <dbReference type="ChEBI" id="CHEBI:58462"/>
        <dbReference type="ChEBI" id="CHEBI:61032"/>
        <dbReference type="EC" id="4.1.2.50"/>
    </reaction>
</comment>
<evidence type="ECO:0000313" key="10">
    <source>
        <dbReference type="Proteomes" id="UP001500620"/>
    </source>
</evidence>
<evidence type="ECO:0000256" key="7">
    <source>
        <dbReference type="ARBA" id="ARBA00048807"/>
    </source>
</evidence>
<dbReference type="EC" id="4.-.-.-" evidence="8"/>
<evidence type="ECO:0000256" key="6">
    <source>
        <dbReference type="ARBA" id="ARBA00023239"/>
    </source>
</evidence>
<evidence type="ECO:0000256" key="2">
    <source>
        <dbReference type="ARBA" id="ARBA00008900"/>
    </source>
</evidence>
<comment type="pathway">
    <text evidence="1 8">Purine metabolism; 7-cyano-7-deazaguanine biosynthesis.</text>
</comment>
<gene>
    <name evidence="9" type="primary">queD_2</name>
    <name evidence="9" type="ORF">GCM10022255_069980</name>
</gene>
<dbReference type="Proteomes" id="UP001500620">
    <property type="component" value="Unassembled WGS sequence"/>
</dbReference>
<comment type="cofactor">
    <cofactor evidence="8">
        <name>Zn(2+)</name>
        <dbReference type="ChEBI" id="CHEBI:29105"/>
    </cofactor>
    <text evidence="8">Binds 1 zinc ion per subunit.</text>
</comment>
<comment type="similarity">
    <text evidence="2 8">Belongs to the PTPS family. QueD subfamily.</text>
</comment>